<accession>A0A0M3JMC8</accession>
<evidence type="ECO:0000313" key="3">
    <source>
        <dbReference type="WBParaSite" id="ASIM_0000881301-mRNA-1"/>
    </source>
</evidence>
<dbReference type="EMBL" id="UYRR01023626">
    <property type="protein sequence ID" value="VDK32828.1"/>
    <property type="molecule type" value="Genomic_DNA"/>
</dbReference>
<reference evidence="1 2" key="2">
    <citation type="submission" date="2018-11" db="EMBL/GenBank/DDBJ databases">
        <authorList>
            <consortium name="Pathogen Informatics"/>
        </authorList>
    </citation>
    <scope>NUCLEOTIDE SEQUENCE [LARGE SCALE GENOMIC DNA]</scope>
</reference>
<reference evidence="3" key="1">
    <citation type="submission" date="2017-02" db="UniProtKB">
        <authorList>
            <consortium name="WormBaseParasite"/>
        </authorList>
    </citation>
    <scope>IDENTIFICATION</scope>
</reference>
<sequence>MLMARKFETDEEECKKEYAEYEAAEKKLIDSYRKREGPRELTITVNALWVKIDKLRAEWNWRPIRDINSVGGVDQADVERYVSYADVEGALFDFESEEIVVQLVLDIIEELGGDIYGKVSGL</sequence>
<dbReference type="AlphaFoldDB" id="A0A0M3JMC8"/>
<dbReference type="WBParaSite" id="ASIM_0000881301-mRNA-1">
    <property type="protein sequence ID" value="ASIM_0000881301-mRNA-1"/>
    <property type="gene ID" value="ASIM_0000881301"/>
</dbReference>
<organism evidence="3">
    <name type="scientific">Anisakis simplex</name>
    <name type="common">Herring worm</name>
    <dbReference type="NCBI Taxonomy" id="6269"/>
    <lineage>
        <taxon>Eukaryota</taxon>
        <taxon>Metazoa</taxon>
        <taxon>Ecdysozoa</taxon>
        <taxon>Nematoda</taxon>
        <taxon>Chromadorea</taxon>
        <taxon>Rhabditida</taxon>
        <taxon>Spirurina</taxon>
        <taxon>Ascaridomorpha</taxon>
        <taxon>Ascaridoidea</taxon>
        <taxon>Anisakidae</taxon>
        <taxon>Anisakis</taxon>
        <taxon>Anisakis simplex complex</taxon>
    </lineage>
</organism>
<keyword evidence="2" id="KW-1185">Reference proteome</keyword>
<dbReference type="OrthoDB" id="5804141at2759"/>
<proteinExistence type="predicted"/>
<evidence type="ECO:0000313" key="1">
    <source>
        <dbReference type="EMBL" id="VDK32828.1"/>
    </source>
</evidence>
<protein>
    <submittedName>
        <fullName evidence="3">Integrase</fullName>
    </submittedName>
</protein>
<evidence type="ECO:0000313" key="2">
    <source>
        <dbReference type="Proteomes" id="UP000267096"/>
    </source>
</evidence>
<dbReference type="Proteomes" id="UP000267096">
    <property type="component" value="Unassembled WGS sequence"/>
</dbReference>
<name>A0A0M3JMC8_ANISI</name>
<gene>
    <name evidence="1" type="ORF">ASIM_LOCUS8564</name>
</gene>